<name>Q83FI2_TROWT</name>
<keyword evidence="1" id="KW-1133">Transmembrane helix</keyword>
<evidence type="ECO:0000313" key="3">
    <source>
        <dbReference type="Proteomes" id="UP000002200"/>
    </source>
</evidence>
<evidence type="ECO:0000256" key="1">
    <source>
        <dbReference type="SAM" id="Phobius"/>
    </source>
</evidence>
<dbReference type="EMBL" id="AE014184">
    <property type="protein sequence ID" value="AAO44842.1"/>
    <property type="molecule type" value="Genomic_DNA"/>
</dbReference>
<reference evidence="2 3" key="1">
    <citation type="journal article" date="2003" name="Genome Res.">
        <title>Tropheryma whipplei twist: a human pathogenic Actinobacteria with a reduced genome.</title>
        <authorList>
            <person name="Raoult D."/>
            <person name="Ogata H."/>
            <person name="Audic S."/>
            <person name="Robert C."/>
            <person name="Suhre K."/>
            <person name="Drancourt M."/>
            <person name="Claverie J.-M."/>
        </authorList>
    </citation>
    <scope>NUCLEOTIDE SEQUENCE [LARGE SCALE GENOMIC DNA]</scope>
    <source>
        <strain evidence="2 3">Twist</strain>
    </source>
</reference>
<feature type="transmembrane region" description="Helical" evidence="1">
    <location>
        <begin position="101"/>
        <end position="123"/>
    </location>
</feature>
<accession>Q83FI2</accession>
<dbReference type="KEGG" id="twh:TWT_745"/>
<gene>
    <name evidence="2" type="ordered locus">TWT_745</name>
</gene>
<dbReference type="HOGENOM" id="CLU_1053538_0_0_11"/>
<proteinExistence type="predicted"/>
<sequence length="264" mass="29569">MLLSNLRRVSDASGKGRNALRLFCPRGRFFRNTACIAPNLLKVSLITAFYCIEQIPCILLAFFRSLPDLPARTTHLLVNLLKVHATFVSLVKKIVDAPPRAITPSLIAVLLSFSFWLLFAFFGPLDPYQDKVAFLTGLVTLRLNGFAFIFLAIHIFLEIYLWLGLRVAYFRGYLLQYRSLRALALSATGLLWISLILWIALLVSSLITPPVIPARDVAMAVLLFALGLRHFVITPLFSGRLVIKKRENPPKACLEADKTNAARS</sequence>
<dbReference type="AlphaFoldDB" id="Q83FI2"/>
<keyword evidence="1" id="KW-0812">Transmembrane</keyword>
<feature type="transmembrane region" description="Helical" evidence="1">
    <location>
        <begin position="219"/>
        <end position="237"/>
    </location>
</feature>
<feature type="transmembrane region" description="Helical" evidence="1">
    <location>
        <begin position="143"/>
        <end position="163"/>
    </location>
</feature>
<organism evidence="2 3">
    <name type="scientific">Tropheryma whipplei (strain Twist)</name>
    <name type="common">Whipple's bacillus</name>
    <dbReference type="NCBI Taxonomy" id="203267"/>
    <lineage>
        <taxon>Bacteria</taxon>
        <taxon>Bacillati</taxon>
        <taxon>Actinomycetota</taxon>
        <taxon>Actinomycetes</taxon>
        <taxon>Micrococcales</taxon>
        <taxon>Tropherymataceae</taxon>
        <taxon>Tropheryma</taxon>
    </lineage>
</organism>
<keyword evidence="1" id="KW-0472">Membrane</keyword>
<protein>
    <submittedName>
        <fullName evidence="2">Uncharacterized protein</fullName>
    </submittedName>
</protein>
<dbReference type="RefSeq" id="WP_011102761.1">
    <property type="nucleotide sequence ID" value="NC_004572.3"/>
</dbReference>
<keyword evidence="3" id="KW-1185">Reference proteome</keyword>
<dbReference type="STRING" id="203267.TWT_745"/>
<dbReference type="Proteomes" id="UP000002200">
    <property type="component" value="Chromosome"/>
</dbReference>
<evidence type="ECO:0000313" key="2">
    <source>
        <dbReference type="EMBL" id="AAO44842.1"/>
    </source>
</evidence>
<feature type="transmembrane region" description="Helical" evidence="1">
    <location>
        <begin position="183"/>
        <end position="207"/>
    </location>
</feature>